<dbReference type="Proteomes" id="UP000743370">
    <property type="component" value="Unassembled WGS sequence"/>
</dbReference>
<dbReference type="PRINTS" id="PR00829">
    <property type="entry name" value="LOLP1ALLERGN"/>
</dbReference>
<comment type="caution">
    <text evidence="6">The sequence shown here is derived from an EMBL/GenBank/DDBJ whole genome shotgun (WGS) entry which is preliminary data.</text>
</comment>
<reference evidence="6 7" key="1">
    <citation type="submission" date="2020-05" db="EMBL/GenBank/DDBJ databases">
        <title>Vigna angularis (adzuki bean) Var. LongXiaoDou No. 4 denovo assembly.</title>
        <authorList>
            <person name="Xiang H."/>
        </authorList>
    </citation>
    <scope>NUCLEOTIDE SEQUENCE [LARGE SCALE GENOMIC DNA]</scope>
    <source>
        <tissue evidence="6">Leaf</tissue>
    </source>
</reference>
<feature type="chain" id="PRO_5035714339" evidence="3">
    <location>
        <begin position="24"/>
        <end position="243"/>
    </location>
</feature>
<dbReference type="InterPro" id="IPR036749">
    <property type="entry name" value="Expansin_CBD_sf"/>
</dbReference>
<proteinExistence type="predicted"/>
<dbReference type="PROSITE" id="PS50842">
    <property type="entry name" value="EXPANSIN_EG45"/>
    <property type="match status" value="1"/>
</dbReference>
<dbReference type="InterPro" id="IPR007112">
    <property type="entry name" value="Expansin/allergen_DPBB_dom"/>
</dbReference>
<organism evidence="6 7">
    <name type="scientific">Phaseolus angularis</name>
    <name type="common">Azuki bean</name>
    <name type="synonym">Vigna angularis</name>
    <dbReference type="NCBI Taxonomy" id="3914"/>
    <lineage>
        <taxon>Eukaryota</taxon>
        <taxon>Viridiplantae</taxon>
        <taxon>Streptophyta</taxon>
        <taxon>Embryophyta</taxon>
        <taxon>Tracheophyta</taxon>
        <taxon>Spermatophyta</taxon>
        <taxon>Magnoliopsida</taxon>
        <taxon>eudicotyledons</taxon>
        <taxon>Gunneridae</taxon>
        <taxon>Pentapetalae</taxon>
        <taxon>rosids</taxon>
        <taxon>fabids</taxon>
        <taxon>Fabales</taxon>
        <taxon>Fabaceae</taxon>
        <taxon>Papilionoideae</taxon>
        <taxon>50 kb inversion clade</taxon>
        <taxon>NPAAA clade</taxon>
        <taxon>indigoferoid/millettioid clade</taxon>
        <taxon>Phaseoleae</taxon>
        <taxon>Vigna</taxon>
    </lineage>
</organism>
<keyword evidence="3" id="KW-0732">Signal</keyword>
<dbReference type="AlphaFoldDB" id="A0A8T0JUK3"/>
<dbReference type="Gene3D" id="2.60.40.760">
    <property type="entry name" value="Expansin, cellulose-binding-like domain"/>
    <property type="match status" value="1"/>
</dbReference>
<accession>A0A8T0JUK3</accession>
<protein>
    <submittedName>
        <fullName evidence="6">Putative expansin-B2</fullName>
    </submittedName>
</protein>
<evidence type="ECO:0000256" key="3">
    <source>
        <dbReference type="SAM" id="SignalP"/>
    </source>
</evidence>
<evidence type="ECO:0000313" key="7">
    <source>
        <dbReference type="Proteomes" id="UP000743370"/>
    </source>
</evidence>
<comment type="subcellular location">
    <subcellularLocation>
        <location evidence="1">Secreted</location>
    </subcellularLocation>
</comment>
<evidence type="ECO:0000313" key="6">
    <source>
        <dbReference type="EMBL" id="KAG2380549.1"/>
    </source>
</evidence>
<evidence type="ECO:0000259" key="5">
    <source>
        <dbReference type="PROSITE" id="PS50843"/>
    </source>
</evidence>
<feature type="domain" description="Expansin-like CBD" evidence="5">
    <location>
        <begin position="155"/>
        <end position="239"/>
    </location>
</feature>
<dbReference type="PANTHER" id="PTHR31692">
    <property type="entry name" value="EXPANSIN-B3"/>
    <property type="match status" value="1"/>
</dbReference>
<dbReference type="EMBL" id="JABFOF010000009">
    <property type="protein sequence ID" value="KAG2380549.1"/>
    <property type="molecule type" value="Genomic_DNA"/>
</dbReference>
<dbReference type="Gene3D" id="2.40.40.10">
    <property type="entry name" value="RlpA-like domain"/>
    <property type="match status" value="1"/>
</dbReference>
<dbReference type="GO" id="GO:0009653">
    <property type="term" value="P:anatomical structure morphogenesis"/>
    <property type="evidence" value="ECO:0007669"/>
    <property type="project" value="UniProtKB-ARBA"/>
</dbReference>
<evidence type="ECO:0000259" key="4">
    <source>
        <dbReference type="PROSITE" id="PS50842"/>
    </source>
</evidence>
<dbReference type="PANTHER" id="PTHR31692:SF56">
    <property type="entry name" value="EXPANSIN-B2-RELATED"/>
    <property type="match status" value="1"/>
</dbReference>
<name>A0A8T0JUK3_PHAAN</name>
<evidence type="ECO:0000256" key="1">
    <source>
        <dbReference type="ARBA" id="ARBA00004613"/>
    </source>
</evidence>
<evidence type="ECO:0000256" key="2">
    <source>
        <dbReference type="ARBA" id="ARBA00022525"/>
    </source>
</evidence>
<dbReference type="PROSITE" id="PS50843">
    <property type="entry name" value="EXPANSIN_CBD"/>
    <property type="match status" value="1"/>
</dbReference>
<feature type="signal peptide" evidence="3">
    <location>
        <begin position="1"/>
        <end position="23"/>
    </location>
</feature>
<dbReference type="InterPro" id="IPR005795">
    <property type="entry name" value="LolPI"/>
</dbReference>
<dbReference type="InterPro" id="IPR007117">
    <property type="entry name" value="Expansin_CBD"/>
</dbReference>
<dbReference type="SUPFAM" id="SSF49590">
    <property type="entry name" value="PHL pollen allergen"/>
    <property type="match status" value="1"/>
</dbReference>
<sequence>MQVLSYISFVVTFCSLLLNPSHGLNLKLFNISKFQKDDQWNVAAATWYGEPEGAGSDDNQTPLNNLNNLDNYKNLIKLELLAMKIKKSNKCSLQTKVKGASVHFDLSGTVFGSMATPGKENSLRNVGQLQILYRRVACSFGNSIAFSVDKGANPYYFATAIEYENGEGDLVEVQLKQANSDTWLPMQRSWGSRWSLNFGSRMQPPFSIKLTEDGNNKRNTIVAENVIPSGWKAGLVYRSVVNF</sequence>
<feature type="domain" description="Expansin-like EG45" evidence="4">
    <location>
        <begin position="82"/>
        <end position="143"/>
    </location>
</feature>
<gene>
    <name evidence="6" type="ORF">HKW66_Vig0249390</name>
</gene>
<keyword evidence="2" id="KW-0964">Secreted</keyword>
<dbReference type="GO" id="GO:0005576">
    <property type="term" value="C:extracellular region"/>
    <property type="evidence" value="ECO:0007669"/>
    <property type="project" value="UniProtKB-SubCell"/>
</dbReference>
<dbReference type="Pfam" id="PF01357">
    <property type="entry name" value="Expansin_C"/>
    <property type="match status" value="1"/>
</dbReference>
<dbReference type="SUPFAM" id="SSF50685">
    <property type="entry name" value="Barwin-like endoglucanases"/>
    <property type="match status" value="1"/>
</dbReference>
<dbReference type="InterPro" id="IPR036908">
    <property type="entry name" value="RlpA-like_sf"/>
</dbReference>